<dbReference type="Gene3D" id="1.10.150.20">
    <property type="entry name" value="5' to 3' exonuclease, C-terminal subdomain"/>
    <property type="match status" value="1"/>
</dbReference>
<evidence type="ECO:0000256" key="3">
    <source>
        <dbReference type="ARBA" id="ARBA00022679"/>
    </source>
</evidence>
<dbReference type="InterPro" id="IPR022312">
    <property type="entry name" value="DNA_pol_X"/>
</dbReference>
<dbReference type="GO" id="GO:0003677">
    <property type="term" value="F:DNA binding"/>
    <property type="evidence" value="ECO:0007669"/>
    <property type="project" value="UniProtKB-UniRule"/>
</dbReference>
<dbReference type="InterPro" id="IPR028207">
    <property type="entry name" value="DNA_pol_B_palm_palm"/>
</dbReference>
<protein>
    <recommendedName>
        <fullName evidence="11">DNA polymerase</fullName>
        <ecNumber evidence="11">2.7.7.7</ecNumber>
    </recommendedName>
</protein>
<keyword evidence="8 11" id="KW-0234">DNA repair</keyword>
<keyword evidence="7 11" id="KW-0239">DNA-directed DNA polymerase</keyword>
<dbReference type="EC" id="2.7.7.7" evidence="11"/>
<dbReference type="EMBL" id="CP072757">
    <property type="protein sequence ID" value="QUC22116.1"/>
    <property type="molecule type" value="Genomic_DNA"/>
</dbReference>
<comment type="function">
    <text evidence="11">DNA polymerase that functions in several pathways of DNA repair. Involved in base excision repair (BER) responsible for repair of lesions that give rise to abasic (AP) sites in DNA. Also contributes to DNA double-strand break repair by non-homologous end joining and homologous recombination. Has both template-dependent and template-independent (terminal transferase) DNA polymerase activities. Has also a 5'-deoxyribose-5-phosphate lyase (dRP lyase) activity.</text>
</comment>
<dbReference type="InterPro" id="IPR037160">
    <property type="entry name" value="DNA_Pol_thumb_sf"/>
</dbReference>
<dbReference type="Proteomes" id="UP000027002">
    <property type="component" value="Chromosome 5"/>
</dbReference>
<dbReference type="SUPFAM" id="SSF81301">
    <property type="entry name" value="Nucleotidyltransferase"/>
    <property type="match status" value="1"/>
</dbReference>
<dbReference type="InterPro" id="IPR002054">
    <property type="entry name" value="DNA-dir_DNA_pol_X"/>
</dbReference>
<evidence type="ECO:0000256" key="5">
    <source>
        <dbReference type="ARBA" id="ARBA00022723"/>
    </source>
</evidence>
<dbReference type="PANTHER" id="PTHR11276:SF29">
    <property type="entry name" value="DNA POLYMERASE TYPE-X FAMILY PROTEIN POL4"/>
    <property type="match status" value="1"/>
</dbReference>
<comment type="subcellular location">
    <subcellularLocation>
        <location evidence="1 11">Nucleus</location>
    </subcellularLocation>
</comment>
<feature type="region of interest" description="Disordered" evidence="12">
    <location>
        <begin position="73"/>
        <end position="196"/>
    </location>
</feature>
<dbReference type="Gene3D" id="3.30.210.10">
    <property type="entry name" value="DNA polymerase, thumb domain"/>
    <property type="match status" value="1"/>
</dbReference>
<dbReference type="InterPro" id="IPR010996">
    <property type="entry name" value="HHH_MUS81"/>
</dbReference>
<evidence type="ECO:0000256" key="8">
    <source>
        <dbReference type="ARBA" id="ARBA00023204"/>
    </source>
</evidence>
<dbReference type="Pfam" id="PF14791">
    <property type="entry name" value="DNA_pol_B_thumb"/>
    <property type="match status" value="1"/>
</dbReference>
<organism evidence="14 15">
    <name type="scientific">Ustilaginoidea virens</name>
    <name type="common">Rice false smut fungus</name>
    <name type="synonym">Villosiclava virens</name>
    <dbReference type="NCBI Taxonomy" id="1159556"/>
    <lineage>
        <taxon>Eukaryota</taxon>
        <taxon>Fungi</taxon>
        <taxon>Dikarya</taxon>
        <taxon>Ascomycota</taxon>
        <taxon>Pezizomycotina</taxon>
        <taxon>Sordariomycetes</taxon>
        <taxon>Hypocreomycetidae</taxon>
        <taxon>Hypocreales</taxon>
        <taxon>Clavicipitaceae</taxon>
        <taxon>Ustilaginoidea</taxon>
    </lineage>
</organism>
<evidence type="ECO:0000256" key="2">
    <source>
        <dbReference type="ARBA" id="ARBA00008323"/>
    </source>
</evidence>
<comment type="similarity">
    <text evidence="2 11">Belongs to the DNA polymerase type-X family.</text>
</comment>
<dbReference type="OrthoDB" id="205514at2759"/>
<dbReference type="SUPFAM" id="SSF47802">
    <property type="entry name" value="DNA polymerase beta, N-terminal domain-like"/>
    <property type="match status" value="1"/>
</dbReference>
<dbReference type="GO" id="GO:0003887">
    <property type="term" value="F:DNA-directed DNA polymerase activity"/>
    <property type="evidence" value="ECO:0007669"/>
    <property type="project" value="UniProtKB-UniRule"/>
</dbReference>
<dbReference type="SUPFAM" id="SSF81585">
    <property type="entry name" value="PsbU/PolX domain-like"/>
    <property type="match status" value="1"/>
</dbReference>
<proteinExistence type="inferred from homology"/>
<dbReference type="InterPro" id="IPR002008">
    <property type="entry name" value="DNA_pol_X_beta-like"/>
</dbReference>
<feature type="compositionally biased region" description="Polar residues" evidence="12">
    <location>
        <begin position="156"/>
        <end position="165"/>
    </location>
</feature>
<feature type="domain" description="DNA-directed DNA polymerase X" evidence="13">
    <location>
        <begin position="211"/>
        <end position="589"/>
    </location>
</feature>
<feature type="compositionally biased region" description="Polar residues" evidence="12">
    <location>
        <begin position="121"/>
        <end position="132"/>
    </location>
</feature>
<dbReference type="InterPro" id="IPR027421">
    <property type="entry name" value="DNA_pol_lamdba_lyase_dom_sf"/>
</dbReference>
<evidence type="ECO:0000313" key="14">
    <source>
        <dbReference type="EMBL" id="QUC22116.1"/>
    </source>
</evidence>
<evidence type="ECO:0000256" key="12">
    <source>
        <dbReference type="SAM" id="MobiDB-lite"/>
    </source>
</evidence>
<evidence type="ECO:0000256" key="4">
    <source>
        <dbReference type="ARBA" id="ARBA00022695"/>
    </source>
</evidence>
<evidence type="ECO:0000256" key="11">
    <source>
        <dbReference type="RuleBase" id="RU366014"/>
    </source>
</evidence>
<reference evidence="14" key="1">
    <citation type="submission" date="2020-03" db="EMBL/GenBank/DDBJ databases">
        <title>A mixture of massive structural variations and highly conserved coding sequences in Ustilaginoidea virens genome.</title>
        <authorList>
            <person name="Zhang K."/>
            <person name="Zhao Z."/>
            <person name="Zhang Z."/>
            <person name="Li Y."/>
            <person name="Hsiang T."/>
            <person name="Sun W."/>
        </authorList>
    </citation>
    <scope>NUCLEOTIDE SEQUENCE</scope>
    <source>
        <strain evidence="14">UV-8b</strain>
    </source>
</reference>
<gene>
    <name evidence="14" type="ORF">UV8b_06357</name>
</gene>
<evidence type="ECO:0000313" key="15">
    <source>
        <dbReference type="Proteomes" id="UP000027002"/>
    </source>
</evidence>
<dbReference type="Pfam" id="PF10391">
    <property type="entry name" value="DNA_pol_lambd_f"/>
    <property type="match status" value="1"/>
</dbReference>
<dbReference type="RefSeq" id="XP_042999789.1">
    <property type="nucleotide sequence ID" value="XM_043143854.1"/>
</dbReference>
<evidence type="ECO:0000256" key="1">
    <source>
        <dbReference type="ARBA" id="ARBA00004123"/>
    </source>
</evidence>
<dbReference type="GeneID" id="66067134"/>
<dbReference type="FunFam" id="3.30.210.10:FF:000005">
    <property type="entry name" value="DNA polymerase IV"/>
    <property type="match status" value="1"/>
</dbReference>
<dbReference type="InterPro" id="IPR029398">
    <property type="entry name" value="PolB_thumb"/>
</dbReference>
<dbReference type="KEGG" id="uvi:66067134"/>
<dbReference type="Gene3D" id="1.10.150.110">
    <property type="entry name" value="DNA polymerase beta, N-terminal domain-like"/>
    <property type="match status" value="1"/>
</dbReference>
<keyword evidence="5" id="KW-0479">Metal-binding</keyword>
<dbReference type="Pfam" id="PF14716">
    <property type="entry name" value="HHH_8"/>
    <property type="match status" value="1"/>
</dbReference>
<evidence type="ECO:0000256" key="6">
    <source>
        <dbReference type="ARBA" id="ARBA00022763"/>
    </source>
</evidence>
<evidence type="ECO:0000256" key="9">
    <source>
        <dbReference type="ARBA" id="ARBA00023242"/>
    </source>
</evidence>
<dbReference type="SMART" id="SM00483">
    <property type="entry name" value="POLXc"/>
    <property type="match status" value="1"/>
</dbReference>
<evidence type="ECO:0000259" key="13">
    <source>
        <dbReference type="SMART" id="SM00483"/>
    </source>
</evidence>
<dbReference type="PANTHER" id="PTHR11276">
    <property type="entry name" value="DNA POLYMERASE TYPE-X FAMILY MEMBER"/>
    <property type="match status" value="1"/>
</dbReference>
<dbReference type="CDD" id="cd00141">
    <property type="entry name" value="NT_POLXc"/>
    <property type="match status" value="1"/>
</dbReference>
<dbReference type="PRINTS" id="PR00870">
    <property type="entry name" value="DNAPOLXBETA"/>
</dbReference>
<dbReference type="InterPro" id="IPR043519">
    <property type="entry name" value="NT_sf"/>
</dbReference>
<dbReference type="AlphaFoldDB" id="A0A8E5MJS5"/>
<sequence length="591" mass="65824">MATGLQFPRIYLLSTHLLQEEIAYFREAIPSLTDNIDQAEIVLGRISKKARAEFELRRLQLHLTLIPEQVQAGKPDDANCAAGTRPAVRETSRSRLKQGQGQGLGEAASGPRGSRIRVLSAESTGRGESSEQVVGHGRADNDDAETKDDRGDRGSSRTGWPSQSREPLRARHAPARLVRQSTSEHEAAATLPPIPDFLHTTYSCQRPTPINPPNEEFIKELKNIRTLRLLQGDGIGVRAYSTSIAALAAYPYPSTSPLEIERLPGCGSKIAQVYQQWLNNGQSDESSMAASDSKMSTLRLFYDIWGVGDATAREFYRRGWRDLDDVIEYGWHSLSRVQQIGVKFYDELTQEISRQEVEEIAGLILGCARDIDPGFEMTIVGGHRRGKAQSGDVDVVISHREESRTAYVIGELVLSLEKAQLVSHTLSLSTRNSERGQLPLAWRGSGSTSGGAGFDTLDKAMVVWHDKRQPQQNKPQQNKPHRRVDIIISPWKTVGCALLGWSGGTTFQRDLRRYCKREKGLKFDSSGIRRRSDGLWMDFEGLRLGTSENASSGALLPRRHRDVPPDMATAERRVFKGLALQWRYPTERCTG</sequence>
<dbReference type="GO" id="GO:0046872">
    <property type="term" value="F:metal ion binding"/>
    <property type="evidence" value="ECO:0007669"/>
    <property type="project" value="UniProtKB-UniRule"/>
</dbReference>
<dbReference type="InterPro" id="IPR018944">
    <property type="entry name" value="DNA_pol_lambd_fingers_domain"/>
</dbReference>
<dbReference type="Pfam" id="PF14792">
    <property type="entry name" value="DNA_pol_B_palm"/>
    <property type="match status" value="1"/>
</dbReference>
<keyword evidence="9 11" id="KW-0539">Nucleus</keyword>
<dbReference type="FunFam" id="1.10.150.110:FF:000005">
    <property type="entry name" value="DNA polymerase POL4"/>
    <property type="match status" value="1"/>
</dbReference>
<keyword evidence="15" id="KW-1185">Reference proteome</keyword>
<name>A0A8E5MJS5_USTVR</name>
<evidence type="ECO:0000256" key="7">
    <source>
        <dbReference type="ARBA" id="ARBA00022932"/>
    </source>
</evidence>
<comment type="catalytic activity">
    <reaction evidence="10 11">
        <text>DNA(n) + a 2'-deoxyribonucleoside 5'-triphosphate = DNA(n+1) + diphosphate</text>
        <dbReference type="Rhea" id="RHEA:22508"/>
        <dbReference type="Rhea" id="RHEA-COMP:17339"/>
        <dbReference type="Rhea" id="RHEA-COMP:17340"/>
        <dbReference type="ChEBI" id="CHEBI:33019"/>
        <dbReference type="ChEBI" id="CHEBI:61560"/>
        <dbReference type="ChEBI" id="CHEBI:173112"/>
        <dbReference type="EC" id="2.7.7.7"/>
    </reaction>
</comment>
<keyword evidence="6 11" id="KW-0227">DNA damage</keyword>
<dbReference type="FunFam" id="1.10.150.20:FF:000010">
    <property type="entry name" value="DNA polymerase lambda"/>
    <property type="match status" value="1"/>
</dbReference>
<dbReference type="Gene3D" id="3.30.460.10">
    <property type="entry name" value="Beta Polymerase, domain 2"/>
    <property type="match status" value="1"/>
</dbReference>
<keyword evidence="3 11" id="KW-0808">Transferase</keyword>
<evidence type="ECO:0000256" key="10">
    <source>
        <dbReference type="ARBA" id="ARBA00049244"/>
    </source>
</evidence>
<accession>A0A8E5MJS5</accession>
<dbReference type="PRINTS" id="PR00869">
    <property type="entry name" value="DNAPOLX"/>
</dbReference>
<dbReference type="GO" id="GO:0006303">
    <property type="term" value="P:double-strand break repair via nonhomologous end joining"/>
    <property type="evidence" value="ECO:0007669"/>
    <property type="project" value="TreeGrafter"/>
</dbReference>
<keyword evidence="4 11" id="KW-0548">Nucleotidyltransferase</keyword>
<dbReference type="GO" id="GO:0005634">
    <property type="term" value="C:nucleus"/>
    <property type="evidence" value="ECO:0007669"/>
    <property type="project" value="UniProtKB-SubCell"/>
</dbReference>